<dbReference type="InterPro" id="IPR004443">
    <property type="entry name" value="YjeF_N_dom"/>
</dbReference>
<dbReference type="OrthoDB" id="9806925at2"/>
<dbReference type="Gene3D" id="3.40.50.10260">
    <property type="entry name" value="YjeF N-terminal domain"/>
    <property type="match status" value="1"/>
</dbReference>
<dbReference type="PANTHER" id="PTHR13612:SF0">
    <property type="entry name" value="ENHANCER OF MRNA-DECAPPING PROTEIN 3"/>
    <property type="match status" value="1"/>
</dbReference>
<protein>
    <recommendedName>
        <fullName evidence="1">NAD(P)H-hydrate epimerase</fullName>
        <ecNumber evidence="1">5.1.99.6</ecNumber>
    </recommendedName>
    <alternativeName>
        <fullName evidence="1">NAD(P)HX epimerase</fullName>
    </alternativeName>
</protein>
<dbReference type="PANTHER" id="PTHR13612">
    <property type="entry name" value="ENHANCER OF MRNA-DECAPPING PROTEIN 3"/>
    <property type="match status" value="1"/>
</dbReference>
<dbReference type="GO" id="GO:0033962">
    <property type="term" value="P:P-body assembly"/>
    <property type="evidence" value="ECO:0007669"/>
    <property type="project" value="TreeGrafter"/>
</dbReference>
<dbReference type="EC" id="5.1.99.6" evidence="1"/>
<dbReference type="GO" id="GO:0031087">
    <property type="term" value="P:deadenylation-independent decapping of nuclear-transcribed mRNA"/>
    <property type="evidence" value="ECO:0007669"/>
    <property type="project" value="TreeGrafter"/>
</dbReference>
<accession>A0A517N0I4</accession>
<sequence>MNEPPAFTREQSRRVDEIAINEYGFSGLVLMENAGRGACETLLEFDASLRKTLLTDMTGSETSRLAPELDAQVVILCGKGNNAGDGFVLARHLSIRGIATKVLLLAPPHELRGDALTNYAILKHSSLKHAGPAVIDLSQGDDFAKALDQHTGSAKWLVDALLGTGATGAPRAPYDKAIRWMNAQEAKRLALDLPTGLDCDSGIPADPTVRADLTCTFATSKVGFQKRQATEFLGEVCVVSIGVPQGLIEAIST</sequence>
<dbReference type="InterPro" id="IPR036652">
    <property type="entry name" value="YjeF_N_dom_sf"/>
</dbReference>
<dbReference type="GO" id="GO:0052856">
    <property type="term" value="F:NAD(P)HX epimerase activity"/>
    <property type="evidence" value="ECO:0007669"/>
    <property type="project" value="UniProtKB-UniRule"/>
</dbReference>
<keyword evidence="1" id="KW-0413">Isomerase</keyword>
<dbReference type="SUPFAM" id="SSF64153">
    <property type="entry name" value="YjeF N-terminal domain-like"/>
    <property type="match status" value="1"/>
</dbReference>
<keyword evidence="1" id="KW-0520">NAD</keyword>
<dbReference type="RefSeq" id="WP_145062271.1">
    <property type="nucleotide sequence ID" value="NZ_CP036263.1"/>
</dbReference>
<reference evidence="3 4" key="1">
    <citation type="submission" date="2019-02" db="EMBL/GenBank/DDBJ databases">
        <title>Deep-cultivation of Planctomycetes and their phenomic and genomic characterization uncovers novel biology.</title>
        <authorList>
            <person name="Wiegand S."/>
            <person name="Jogler M."/>
            <person name="Boedeker C."/>
            <person name="Pinto D."/>
            <person name="Vollmers J."/>
            <person name="Rivas-Marin E."/>
            <person name="Kohn T."/>
            <person name="Peeters S.H."/>
            <person name="Heuer A."/>
            <person name="Rast P."/>
            <person name="Oberbeckmann S."/>
            <person name="Bunk B."/>
            <person name="Jeske O."/>
            <person name="Meyerdierks A."/>
            <person name="Storesund J.E."/>
            <person name="Kallscheuer N."/>
            <person name="Luecker S."/>
            <person name="Lage O.M."/>
            <person name="Pohl T."/>
            <person name="Merkel B.J."/>
            <person name="Hornburger P."/>
            <person name="Mueller R.-W."/>
            <person name="Bruemmer F."/>
            <person name="Labrenz M."/>
            <person name="Spormann A.M."/>
            <person name="Op den Camp H."/>
            <person name="Overmann J."/>
            <person name="Amann R."/>
            <person name="Jetten M.S.M."/>
            <person name="Mascher T."/>
            <person name="Medema M.H."/>
            <person name="Devos D.P."/>
            <person name="Kaster A.-K."/>
            <person name="Ovreas L."/>
            <person name="Rohde M."/>
            <person name="Galperin M.Y."/>
            <person name="Jogler C."/>
        </authorList>
    </citation>
    <scope>NUCLEOTIDE SEQUENCE [LARGE SCALE GENOMIC DNA]</scope>
    <source>
        <strain evidence="3 4">HG15A2</strain>
    </source>
</reference>
<dbReference type="GO" id="GO:0003729">
    <property type="term" value="F:mRNA binding"/>
    <property type="evidence" value="ECO:0007669"/>
    <property type="project" value="TreeGrafter"/>
</dbReference>
<evidence type="ECO:0000313" key="3">
    <source>
        <dbReference type="EMBL" id="QDT00649.1"/>
    </source>
</evidence>
<organism evidence="3 4">
    <name type="scientific">Adhaeretor mobilis</name>
    <dbReference type="NCBI Taxonomy" id="1930276"/>
    <lineage>
        <taxon>Bacteria</taxon>
        <taxon>Pseudomonadati</taxon>
        <taxon>Planctomycetota</taxon>
        <taxon>Planctomycetia</taxon>
        <taxon>Pirellulales</taxon>
        <taxon>Lacipirellulaceae</taxon>
        <taxon>Adhaeretor</taxon>
    </lineage>
</organism>
<name>A0A517N0I4_9BACT</name>
<dbReference type="AlphaFoldDB" id="A0A517N0I4"/>
<feature type="binding site" evidence="1">
    <location>
        <position position="159"/>
    </location>
    <ligand>
        <name>K(+)</name>
        <dbReference type="ChEBI" id="CHEBI:29103"/>
    </ligand>
</feature>
<dbReference type="NCBIfam" id="TIGR00197">
    <property type="entry name" value="yjeF_nterm"/>
    <property type="match status" value="1"/>
</dbReference>
<comment type="cofactor">
    <cofactor evidence="1">
        <name>K(+)</name>
        <dbReference type="ChEBI" id="CHEBI:29103"/>
    </cofactor>
    <text evidence="1">Binds 1 potassium ion per subunit.</text>
</comment>
<dbReference type="HAMAP" id="MF_01966">
    <property type="entry name" value="NADHX_epimerase"/>
    <property type="match status" value="1"/>
</dbReference>
<feature type="binding site" evidence="1">
    <location>
        <position position="195"/>
    </location>
    <ligand>
        <name>K(+)</name>
        <dbReference type="ChEBI" id="CHEBI:29103"/>
    </ligand>
</feature>
<dbReference type="Pfam" id="PF03853">
    <property type="entry name" value="YjeF_N"/>
    <property type="match status" value="1"/>
</dbReference>
<keyword evidence="1" id="KW-0521">NADP</keyword>
<proteinExistence type="inferred from homology"/>
<dbReference type="PROSITE" id="PS51385">
    <property type="entry name" value="YJEF_N"/>
    <property type="match status" value="1"/>
</dbReference>
<comment type="catalytic activity">
    <reaction evidence="1">
        <text>(6R)-NADHX = (6S)-NADHX</text>
        <dbReference type="Rhea" id="RHEA:32215"/>
        <dbReference type="ChEBI" id="CHEBI:64074"/>
        <dbReference type="ChEBI" id="CHEBI:64075"/>
        <dbReference type="EC" id="5.1.99.6"/>
    </reaction>
</comment>
<dbReference type="GO" id="GO:0000166">
    <property type="term" value="F:nucleotide binding"/>
    <property type="evidence" value="ECO:0007669"/>
    <property type="project" value="UniProtKB-KW"/>
</dbReference>
<keyword evidence="4" id="KW-1185">Reference proteome</keyword>
<feature type="binding site" evidence="1">
    <location>
        <begin position="163"/>
        <end position="169"/>
    </location>
    <ligand>
        <name>(6S)-NADPHX</name>
        <dbReference type="ChEBI" id="CHEBI:64076"/>
    </ligand>
</feature>
<gene>
    <name evidence="3" type="primary">nnr_1</name>
    <name evidence="1" type="synonym">nnrE</name>
    <name evidence="3" type="ORF">HG15A2_39880</name>
</gene>
<comment type="catalytic activity">
    <reaction evidence="1">
        <text>(6R)-NADPHX = (6S)-NADPHX</text>
        <dbReference type="Rhea" id="RHEA:32227"/>
        <dbReference type="ChEBI" id="CHEBI:64076"/>
        <dbReference type="ChEBI" id="CHEBI:64077"/>
        <dbReference type="EC" id="5.1.99.6"/>
    </reaction>
</comment>
<feature type="binding site" evidence="1">
    <location>
        <position position="192"/>
    </location>
    <ligand>
        <name>(6S)-NADPHX</name>
        <dbReference type="ChEBI" id="CHEBI:64076"/>
    </ligand>
</feature>
<keyword evidence="1" id="KW-0630">Potassium</keyword>
<evidence type="ECO:0000313" key="4">
    <source>
        <dbReference type="Proteomes" id="UP000319852"/>
    </source>
</evidence>
<feature type="domain" description="YjeF N-terminal" evidence="2">
    <location>
        <begin position="12"/>
        <end position="249"/>
    </location>
</feature>
<feature type="binding site" evidence="1">
    <location>
        <position position="174"/>
    </location>
    <ligand>
        <name>(6S)-NADPHX</name>
        <dbReference type="ChEBI" id="CHEBI:64076"/>
    </ligand>
</feature>
<dbReference type="EMBL" id="CP036263">
    <property type="protein sequence ID" value="QDT00649.1"/>
    <property type="molecule type" value="Genomic_DNA"/>
</dbReference>
<dbReference type="KEGG" id="amob:HG15A2_39880"/>
<dbReference type="Proteomes" id="UP000319852">
    <property type="component" value="Chromosome"/>
</dbReference>
<comment type="function">
    <text evidence="1">Catalyzes the epimerization of the S- and R-forms of NAD(P)HX, a damaged form of NAD(P)H that is a result of enzymatic or heat-dependent hydration. This is a prerequisite for the S-specific NAD(P)H-hydrate dehydratase to allow the repair of both epimers of NAD(P)HX.</text>
</comment>
<keyword evidence="1" id="KW-0547">Nucleotide-binding</keyword>
<evidence type="ECO:0000259" key="2">
    <source>
        <dbReference type="PROSITE" id="PS51385"/>
    </source>
</evidence>
<keyword evidence="1" id="KW-0479">Metal-binding</keyword>
<comment type="caution">
    <text evidence="1">Lacks conserved residue(s) required for the propagation of feature annotation.</text>
</comment>
<comment type="similarity">
    <text evidence="1">Belongs to the NnrE/AIBP family.</text>
</comment>
<dbReference type="GO" id="GO:0046872">
    <property type="term" value="F:metal ion binding"/>
    <property type="evidence" value="ECO:0007669"/>
    <property type="project" value="UniProtKB-KW"/>
</dbReference>
<evidence type="ECO:0000256" key="1">
    <source>
        <dbReference type="HAMAP-Rule" id="MF_01966"/>
    </source>
</evidence>
<feature type="binding site" evidence="1">
    <location>
        <position position="82"/>
    </location>
    <ligand>
        <name>K(+)</name>
        <dbReference type="ChEBI" id="CHEBI:29103"/>
    </ligand>
</feature>
<dbReference type="GO" id="GO:0000932">
    <property type="term" value="C:P-body"/>
    <property type="evidence" value="ECO:0007669"/>
    <property type="project" value="TreeGrafter"/>
</dbReference>